<evidence type="ECO:0008006" key="9">
    <source>
        <dbReference type="Google" id="ProtNLM"/>
    </source>
</evidence>
<dbReference type="GO" id="GO:0071944">
    <property type="term" value="C:cell periphery"/>
    <property type="evidence" value="ECO:0007669"/>
    <property type="project" value="UniProtKB-ARBA"/>
</dbReference>
<dbReference type="VEuPathDB" id="FungiDB:BO80DRAFT_413601"/>
<keyword evidence="3 6" id="KW-1133">Transmembrane helix</keyword>
<dbReference type="InterPro" id="IPR051694">
    <property type="entry name" value="Immunoregulatory_rcpt-like"/>
</dbReference>
<evidence type="ECO:0000256" key="2">
    <source>
        <dbReference type="ARBA" id="ARBA00022692"/>
    </source>
</evidence>
<dbReference type="PANTHER" id="PTHR15549">
    <property type="entry name" value="PAIRED IMMUNOGLOBULIN-LIKE TYPE 2 RECEPTOR"/>
    <property type="match status" value="1"/>
</dbReference>
<accession>A0A395GSL0</accession>
<dbReference type="GeneID" id="37222931"/>
<keyword evidence="4 6" id="KW-0472">Membrane</keyword>
<feature type="transmembrane region" description="Helical" evidence="6">
    <location>
        <begin position="227"/>
        <end position="251"/>
    </location>
</feature>
<evidence type="ECO:0000256" key="3">
    <source>
        <dbReference type="ARBA" id="ARBA00022989"/>
    </source>
</evidence>
<keyword evidence="2 6" id="KW-0812">Transmembrane</keyword>
<dbReference type="STRING" id="1448316.A0A395GSL0"/>
<evidence type="ECO:0000256" key="6">
    <source>
        <dbReference type="SAM" id="Phobius"/>
    </source>
</evidence>
<dbReference type="OrthoDB" id="4770059at2759"/>
<comment type="subcellular location">
    <subcellularLocation>
        <location evidence="1">Membrane</location>
        <topology evidence="1">Single-pass membrane protein</topology>
    </subcellularLocation>
</comment>
<dbReference type="EMBL" id="KZ824458">
    <property type="protein sequence ID" value="RAK97948.1"/>
    <property type="molecule type" value="Genomic_DNA"/>
</dbReference>
<evidence type="ECO:0000313" key="7">
    <source>
        <dbReference type="EMBL" id="RAK97948.1"/>
    </source>
</evidence>
<evidence type="ECO:0000256" key="1">
    <source>
        <dbReference type="ARBA" id="ARBA00004167"/>
    </source>
</evidence>
<proteinExistence type="predicted"/>
<feature type="region of interest" description="Disordered" evidence="5">
    <location>
        <begin position="198"/>
        <end position="220"/>
    </location>
</feature>
<reference evidence="7 8" key="1">
    <citation type="submission" date="2018-02" db="EMBL/GenBank/DDBJ databases">
        <title>The genomes of Aspergillus section Nigri reveals drivers in fungal speciation.</title>
        <authorList>
            <consortium name="DOE Joint Genome Institute"/>
            <person name="Vesth T.C."/>
            <person name="Nybo J."/>
            <person name="Theobald S."/>
            <person name="Brandl J."/>
            <person name="Frisvad J.C."/>
            <person name="Nielsen K.F."/>
            <person name="Lyhne E.K."/>
            <person name="Kogle M.E."/>
            <person name="Kuo A."/>
            <person name="Riley R."/>
            <person name="Clum A."/>
            <person name="Nolan M."/>
            <person name="Lipzen A."/>
            <person name="Salamov A."/>
            <person name="Henrissat B."/>
            <person name="Wiebenga A."/>
            <person name="De vries R.P."/>
            <person name="Grigoriev I.V."/>
            <person name="Mortensen U.H."/>
            <person name="Andersen M.R."/>
            <person name="Baker S.E."/>
        </authorList>
    </citation>
    <scope>NUCLEOTIDE SEQUENCE [LARGE SCALE GENOMIC DNA]</scope>
    <source>
        <strain evidence="7 8">CBS 121593</strain>
    </source>
</reference>
<organism evidence="7 8">
    <name type="scientific">Aspergillus ibericus CBS 121593</name>
    <dbReference type="NCBI Taxonomy" id="1448316"/>
    <lineage>
        <taxon>Eukaryota</taxon>
        <taxon>Fungi</taxon>
        <taxon>Dikarya</taxon>
        <taxon>Ascomycota</taxon>
        <taxon>Pezizomycotina</taxon>
        <taxon>Eurotiomycetes</taxon>
        <taxon>Eurotiomycetidae</taxon>
        <taxon>Eurotiales</taxon>
        <taxon>Aspergillaceae</taxon>
        <taxon>Aspergillus</taxon>
        <taxon>Aspergillus subgen. Circumdati</taxon>
    </lineage>
</organism>
<name>A0A395GSL0_9EURO</name>
<dbReference type="Proteomes" id="UP000249402">
    <property type="component" value="Unassembled WGS sequence"/>
</dbReference>
<evidence type="ECO:0000256" key="4">
    <source>
        <dbReference type="ARBA" id="ARBA00023136"/>
    </source>
</evidence>
<dbReference type="GO" id="GO:0016020">
    <property type="term" value="C:membrane"/>
    <property type="evidence" value="ECO:0007669"/>
    <property type="project" value="UniProtKB-SubCell"/>
</dbReference>
<sequence length="305" mass="31475">MASSTSVAATTASVVNTYTITTLAMSTVYTPPAGCSNSFTYEDQLANNVKNGLLIQNDAAPMASCFPSGFTHTGRIIETDLVYSPGWCPVGYTSANMIISQAITTAICCYSSFTYYTELVYQADGSWTYAGCLSNLPSSSSIIVTDRESDISTQITGPVTMWAQPIKIELQASDSSLFVSASTISTTTAAVNTTIADPASSNTATTSAPATSSVASSGSDNGISSGAAIGVGIGAGVAAALILAGVCYLILWHRRARKSPIVSGQYPYYYGGEAVGGKVIAHMVPSELAGSSNGRTSDNAHELYA</sequence>
<gene>
    <name evidence="7" type="ORF">BO80DRAFT_413601</name>
</gene>
<evidence type="ECO:0000256" key="5">
    <source>
        <dbReference type="SAM" id="MobiDB-lite"/>
    </source>
</evidence>
<protein>
    <recommendedName>
        <fullName evidence="9">Mid2 domain-containing protein</fullName>
    </recommendedName>
</protein>
<keyword evidence="8" id="KW-1185">Reference proteome</keyword>
<evidence type="ECO:0000313" key="8">
    <source>
        <dbReference type="Proteomes" id="UP000249402"/>
    </source>
</evidence>
<dbReference type="RefSeq" id="XP_025572276.1">
    <property type="nucleotide sequence ID" value="XM_025718066.1"/>
</dbReference>
<dbReference type="AlphaFoldDB" id="A0A395GSL0"/>